<gene>
    <name evidence="2" type="ORF">SAMN05216480_10840</name>
</gene>
<protein>
    <recommendedName>
        <fullName evidence="4">Quinol:cytochrome c oxidoreductase quinone-binding subunit 2</fullName>
    </recommendedName>
</protein>
<keyword evidence="1" id="KW-0472">Membrane</keyword>
<dbReference type="PANTHER" id="PTHR43044:SF1">
    <property type="entry name" value="QUINOL:CYTOCHROME C OXIDOREDUCTASE QUINONE-BINDING SUBUNIT 2"/>
    <property type="match status" value="1"/>
</dbReference>
<dbReference type="Proteomes" id="UP000199138">
    <property type="component" value="Unassembled WGS sequence"/>
</dbReference>
<keyword evidence="1" id="KW-0812">Transmembrane</keyword>
<reference evidence="3" key="1">
    <citation type="submission" date="2016-10" db="EMBL/GenBank/DDBJ databases">
        <authorList>
            <person name="Varghese N."/>
            <person name="Submissions S."/>
        </authorList>
    </citation>
    <scope>NUCLEOTIDE SEQUENCE [LARGE SCALE GENOMIC DNA]</scope>
    <source>
        <strain evidence="3">CGMCC 1.12333</strain>
    </source>
</reference>
<feature type="transmembrane region" description="Helical" evidence="1">
    <location>
        <begin position="238"/>
        <end position="260"/>
    </location>
</feature>
<accession>A0A1I7HAF2</accession>
<dbReference type="STRING" id="1224947.SAMN05216480_10840"/>
<sequence length="459" mass="52668">MYTLSNKLKITAIVCMVLGLIGIAMGFLNAPSTVEEAAAIVKEASAHHGGGHAEAEEAHVMKMDHHEGEVAHHAEDEHNAESTHHAEAGHDEHAEHVFHQLQNRPWSAVLIAGFFFFMLSLGTLVFYAVQRVAQAGWSPVLFRVMEAITSYLVPGGIILFVFFVLTISHMNHLYLWMEPGITDHDTILAGKSGYLNSPFFIIRAAIFIAGWIGYRFISRKYSLAQDEATDDSNYKKNFKISVFFLLFFFVSESMMAWDWFMSLEPHWYSTLFAWYVFATMFVSAITVIAMSTVYLKSKGLLEFVNDSHLHDLAKFMFGLSIFWTYLWFGQFMLQWYANIPEESGYFLPRIEHYNPIFFGMVAINFLFPFLILMNSDFKRKPWFIFLAGTFILIGHYMDLFQIVMPSTVGEHWSFGAPEIGSILFFLGLFLITVTSAFAKTKVWLPKRDPFIEESKHFHY</sequence>
<evidence type="ECO:0008006" key="4">
    <source>
        <dbReference type="Google" id="ProtNLM"/>
    </source>
</evidence>
<dbReference type="OrthoDB" id="140980at2"/>
<feature type="transmembrane region" description="Helical" evidence="1">
    <location>
        <begin position="356"/>
        <end position="375"/>
    </location>
</feature>
<evidence type="ECO:0000256" key="1">
    <source>
        <dbReference type="SAM" id="Phobius"/>
    </source>
</evidence>
<proteinExistence type="predicted"/>
<feature type="transmembrane region" description="Helical" evidence="1">
    <location>
        <begin position="272"/>
        <end position="295"/>
    </location>
</feature>
<keyword evidence="3" id="KW-1185">Reference proteome</keyword>
<dbReference type="EMBL" id="FPBK01000008">
    <property type="protein sequence ID" value="SFU57668.1"/>
    <property type="molecule type" value="Genomic_DNA"/>
</dbReference>
<keyword evidence="1" id="KW-1133">Transmembrane helix</keyword>
<dbReference type="AlphaFoldDB" id="A0A1I7HAF2"/>
<feature type="transmembrane region" description="Helical" evidence="1">
    <location>
        <begin position="382"/>
        <end position="399"/>
    </location>
</feature>
<organism evidence="2 3">
    <name type="scientific">Pustulibacterium marinum</name>
    <dbReference type="NCBI Taxonomy" id="1224947"/>
    <lineage>
        <taxon>Bacteria</taxon>
        <taxon>Pseudomonadati</taxon>
        <taxon>Bacteroidota</taxon>
        <taxon>Flavobacteriia</taxon>
        <taxon>Flavobacteriales</taxon>
        <taxon>Flavobacteriaceae</taxon>
        <taxon>Pustulibacterium</taxon>
    </lineage>
</organism>
<evidence type="ECO:0000313" key="3">
    <source>
        <dbReference type="Proteomes" id="UP000199138"/>
    </source>
</evidence>
<feature type="transmembrane region" description="Helical" evidence="1">
    <location>
        <begin position="419"/>
        <end position="438"/>
    </location>
</feature>
<feature type="transmembrane region" description="Helical" evidence="1">
    <location>
        <begin position="106"/>
        <end position="129"/>
    </location>
</feature>
<dbReference type="PANTHER" id="PTHR43044">
    <property type="match status" value="1"/>
</dbReference>
<feature type="transmembrane region" description="Helical" evidence="1">
    <location>
        <begin position="150"/>
        <end position="170"/>
    </location>
</feature>
<feature type="transmembrane region" description="Helical" evidence="1">
    <location>
        <begin position="12"/>
        <end position="30"/>
    </location>
</feature>
<name>A0A1I7HAF2_9FLAO</name>
<feature type="transmembrane region" description="Helical" evidence="1">
    <location>
        <begin position="315"/>
        <end position="336"/>
    </location>
</feature>
<dbReference type="RefSeq" id="WP_093025272.1">
    <property type="nucleotide sequence ID" value="NZ_FPBK01000008.1"/>
</dbReference>
<evidence type="ECO:0000313" key="2">
    <source>
        <dbReference type="EMBL" id="SFU57668.1"/>
    </source>
</evidence>
<feature type="transmembrane region" description="Helical" evidence="1">
    <location>
        <begin position="200"/>
        <end position="217"/>
    </location>
</feature>